<dbReference type="RefSeq" id="WP_086298146.1">
    <property type="nucleotide sequence ID" value="NZ_CP018789.1"/>
</dbReference>
<dbReference type="Proteomes" id="UP001331664">
    <property type="component" value="Unassembled WGS sequence"/>
</dbReference>
<dbReference type="PANTHER" id="PTHR22916">
    <property type="entry name" value="GLYCOSYLTRANSFERASE"/>
    <property type="match status" value="1"/>
</dbReference>
<evidence type="ECO:0000313" key="3">
    <source>
        <dbReference type="EMBL" id="MEE3745262.1"/>
    </source>
</evidence>
<reference evidence="3 5" key="3">
    <citation type="submission" date="2024-01" db="EMBL/GenBank/DDBJ databases">
        <title>Campylobacter porcellus sp. nov.</title>
        <authorList>
            <person name="Papic B."/>
            <person name="Gruntar I."/>
        </authorList>
    </citation>
    <scope>NUCLEOTIDE SEQUENCE [LARGE SCALE GENOMIC DNA]</scope>
    <source>
        <strain evidence="3 5">CX2-4855-23</strain>
    </source>
</reference>
<organism evidence="2 4">
    <name type="scientific">Campylobacter porcelli</name>
    <dbReference type="NCBI Taxonomy" id="1660073"/>
    <lineage>
        <taxon>Bacteria</taxon>
        <taxon>Pseudomonadati</taxon>
        <taxon>Campylobacterota</taxon>
        <taxon>Epsilonproteobacteria</taxon>
        <taxon>Campylobacterales</taxon>
        <taxon>Campylobacteraceae</taxon>
        <taxon>Campylobacter</taxon>
    </lineage>
</organism>
<gene>
    <name evidence="2" type="ORF">CSUIS_1343</name>
    <name evidence="3" type="ORF">V2I23_08220</name>
</gene>
<dbReference type="GO" id="GO:0016758">
    <property type="term" value="F:hexosyltransferase activity"/>
    <property type="evidence" value="ECO:0007669"/>
    <property type="project" value="UniProtKB-ARBA"/>
</dbReference>
<sequence>MKPLVSVLMPAYNHERYIAQSIESIINQTYKNIEFIIINDGSKDNTWEVIKSLEKKCIGRFVEVKLATQINRGIYDTLNKLVSLSSGKYIYFIASDDIAKPNSIEILCTKLESDYNLVVAVGDSEIIDDNSNQIAWDIAQNPVDLDKGYVTFWQYFVAKHPRLRAIDKNLDFFGAYRTLLKGNYIPNGALIRSDALKNIDRFTNKAPLEDWYMHLQLSKMGKYKFIDEVLFSYRWHSYNTIKNKKLNRIKVIKTKRYEFYQRIKFIIKNYIFLKK</sequence>
<dbReference type="STRING" id="1660073.CSUIS_1343"/>
<keyword evidence="3" id="KW-0328">Glycosyltransferase</keyword>
<protein>
    <submittedName>
        <fullName evidence="2 3">Glycosyltransferase</fullName>
        <ecNumber evidence="3">2.4.-.-</ecNumber>
    </submittedName>
</protein>
<dbReference type="AlphaFoldDB" id="A0A1X9SXY1"/>
<dbReference type="InterPro" id="IPR029044">
    <property type="entry name" value="Nucleotide-diphossugar_trans"/>
</dbReference>
<keyword evidence="2" id="KW-0808">Transferase</keyword>
<dbReference type="Pfam" id="PF00535">
    <property type="entry name" value="Glycos_transf_2"/>
    <property type="match status" value="1"/>
</dbReference>
<reference evidence="2" key="2">
    <citation type="journal article" date="2017" name="Genome Biol. Evol.">
        <title>Comparative genomic analysis identifies a Campylobacter clade deficient in selenium metabolism.</title>
        <authorList>
            <person name="Miller W.G."/>
            <person name="Yee E."/>
            <person name="Lopes B.S."/>
            <person name="Chapman M.H."/>
            <person name="Huynh S."/>
            <person name="Bono J.L."/>
            <person name="Parker C.T."/>
            <person name="Strachan N.J.C."/>
            <person name="Forbes K.J."/>
        </authorList>
    </citation>
    <scope>NUCLEOTIDE SEQUENCE [LARGE SCALE GENOMIC DNA]</scope>
    <source>
        <strain evidence="2">RM6137</strain>
    </source>
</reference>
<dbReference type="Proteomes" id="UP000194260">
    <property type="component" value="Chromosome"/>
</dbReference>
<reference evidence="4" key="1">
    <citation type="journal article" date="2017" name="Genome Biol. Evol.">
        <title>Comparative Genomic Analysis Identifies a Campylobacter Clade Deficient in Selenium Metabolism.</title>
        <authorList>
            <person name="Miller W.G."/>
            <person name="Yee E."/>
            <person name="Lopes B.S."/>
            <person name="Chapman M.H."/>
            <person name="Huynh S."/>
            <person name="Bono J.L."/>
            <person name="Parker C.T."/>
            <person name="Strachan N.J.C."/>
            <person name="Forbes K.J."/>
        </authorList>
    </citation>
    <scope>NUCLEOTIDE SEQUENCE [LARGE SCALE GENOMIC DNA]</scope>
    <source>
        <strain evidence="4">RM6137</strain>
    </source>
</reference>
<proteinExistence type="predicted"/>
<dbReference type="EC" id="2.4.-.-" evidence="3"/>
<dbReference type="Gene3D" id="3.90.550.10">
    <property type="entry name" value="Spore Coat Polysaccharide Biosynthesis Protein SpsA, Chain A"/>
    <property type="match status" value="1"/>
</dbReference>
<dbReference type="SUPFAM" id="SSF53448">
    <property type="entry name" value="Nucleotide-diphospho-sugar transferases"/>
    <property type="match status" value="1"/>
</dbReference>
<accession>A0A1X9SXY1</accession>
<dbReference type="EMBL" id="CP018789">
    <property type="protein sequence ID" value="ARR01137.1"/>
    <property type="molecule type" value="Genomic_DNA"/>
</dbReference>
<evidence type="ECO:0000313" key="5">
    <source>
        <dbReference type="Proteomes" id="UP001331664"/>
    </source>
</evidence>
<keyword evidence="5" id="KW-1185">Reference proteome</keyword>
<evidence type="ECO:0000313" key="4">
    <source>
        <dbReference type="Proteomes" id="UP000194260"/>
    </source>
</evidence>
<dbReference type="KEGG" id="camy:CSUIS_1343"/>
<dbReference type="InterPro" id="IPR001173">
    <property type="entry name" value="Glyco_trans_2-like"/>
</dbReference>
<evidence type="ECO:0000259" key="1">
    <source>
        <dbReference type="Pfam" id="PF00535"/>
    </source>
</evidence>
<feature type="domain" description="Glycosyltransferase 2-like" evidence="1">
    <location>
        <begin position="6"/>
        <end position="149"/>
    </location>
</feature>
<name>A0A1X9SXY1_9BACT</name>
<evidence type="ECO:0000313" key="2">
    <source>
        <dbReference type="EMBL" id="ARR01137.1"/>
    </source>
</evidence>
<dbReference type="PANTHER" id="PTHR22916:SF3">
    <property type="entry name" value="UDP-GLCNAC:BETAGAL BETA-1,3-N-ACETYLGLUCOSAMINYLTRANSFERASE-LIKE PROTEIN 1"/>
    <property type="match status" value="1"/>
</dbReference>
<dbReference type="EMBL" id="JAZBRD010000022">
    <property type="protein sequence ID" value="MEE3745262.1"/>
    <property type="molecule type" value="Genomic_DNA"/>
</dbReference>